<dbReference type="Proteomes" id="UP001233999">
    <property type="component" value="Unassembled WGS sequence"/>
</dbReference>
<dbReference type="SUPFAM" id="SSF52047">
    <property type="entry name" value="RNI-like"/>
    <property type="match status" value="1"/>
</dbReference>
<protein>
    <submittedName>
        <fullName evidence="1">Uncharacterized protein</fullName>
    </submittedName>
</protein>
<gene>
    <name evidence="1" type="ORF">L9F63_018302</name>
</gene>
<sequence>MKSCSVPSEKYYQYLFRACPLLETVLLESDMSINGKCLYGLKNTRLKCLVLSRCNNLCLKKLMNVLCKLEHLEHLSLRDATFTDQDISTLVQTVPRLQSLSMVDRFPFLNWDSLKAIGNLKDLIQLNLQNNYSVNDEIMKIIAQNCKKLQEVNIT</sequence>
<evidence type="ECO:0000313" key="1">
    <source>
        <dbReference type="EMBL" id="KAJ9588326.1"/>
    </source>
</evidence>
<dbReference type="AlphaFoldDB" id="A0AAD8EFM5"/>
<evidence type="ECO:0000313" key="2">
    <source>
        <dbReference type="Proteomes" id="UP001233999"/>
    </source>
</evidence>
<reference evidence="1" key="2">
    <citation type="submission" date="2023-05" db="EMBL/GenBank/DDBJ databases">
        <authorList>
            <person name="Fouks B."/>
        </authorList>
    </citation>
    <scope>NUCLEOTIDE SEQUENCE</scope>
    <source>
        <strain evidence="1">Stay&amp;Tobe</strain>
        <tissue evidence="1">Testes</tissue>
    </source>
</reference>
<keyword evidence="2" id="KW-1185">Reference proteome</keyword>
<reference evidence="1" key="1">
    <citation type="journal article" date="2023" name="IScience">
        <title>Live-bearing cockroach genome reveals convergent evolutionary mechanisms linked to viviparity in insects and beyond.</title>
        <authorList>
            <person name="Fouks B."/>
            <person name="Harrison M.C."/>
            <person name="Mikhailova A.A."/>
            <person name="Marchal E."/>
            <person name="English S."/>
            <person name="Carruthers M."/>
            <person name="Jennings E.C."/>
            <person name="Chiamaka E.L."/>
            <person name="Frigard R.A."/>
            <person name="Pippel M."/>
            <person name="Attardo G.M."/>
            <person name="Benoit J.B."/>
            <person name="Bornberg-Bauer E."/>
            <person name="Tobe S.S."/>
        </authorList>
    </citation>
    <scope>NUCLEOTIDE SEQUENCE</scope>
    <source>
        <strain evidence="1">Stay&amp;Tobe</strain>
    </source>
</reference>
<proteinExistence type="predicted"/>
<dbReference type="EMBL" id="JASPKZ010005688">
    <property type="protein sequence ID" value="KAJ9588326.1"/>
    <property type="molecule type" value="Genomic_DNA"/>
</dbReference>
<dbReference type="InterPro" id="IPR032675">
    <property type="entry name" value="LRR_dom_sf"/>
</dbReference>
<name>A0AAD8EFM5_DIPPU</name>
<dbReference type="Gene3D" id="3.80.10.10">
    <property type="entry name" value="Ribonuclease Inhibitor"/>
    <property type="match status" value="1"/>
</dbReference>
<organism evidence="1 2">
    <name type="scientific">Diploptera punctata</name>
    <name type="common">Pacific beetle cockroach</name>
    <dbReference type="NCBI Taxonomy" id="6984"/>
    <lineage>
        <taxon>Eukaryota</taxon>
        <taxon>Metazoa</taxon>
        <taxon>Ecdysozoa</taxon>
        <taxon>Arthropoda</taxon>
        <taxon>Hexapoda</taxon>
        <taxon>Insecta</taxon>
        <taxon>Pterygota</taxon>
        <taxon>Neoptera</taxon>
        <taxon>Polyneoptera</taxon>
        <taxon>Dictyoptera</taxon>
        <taxon>Blattodea</taxon>
        <taxon>Blaberoidea</taxon>
        <taxon>Blaberidae</taxon>
        <taxon>Diplopterinae</taxon>
        <taxon>Diploptera</taxon>
    </lineage>
</organism>
<comment type="caution">
    <text evidence="1">The sequence shown here is derived from an EMBL/GenBank/DDBJ whole genome shotgun (WGS) entry which is preliminary data.</text>
</comment>
<feature type="non-terminal residue" evidence="1">
    <location>
        <position position="155"/>
    </location>
</feature>
<accession>A0AAD8EFM5</accession>